<feature type="transmembrane region" description="Helical" evidence="1">
    <location>
        <begin position="170"/>
        <end position="187"/>
    </location>
</feature>
<dbReference type="KEGG" id="jli:EXU32_05925"/>
<dbReference type="Proteomes" id="UP000290408">
    <property type="component" value="Chromosome"/>
</dbReference>
<proteinExistence type="predicted"/>
<keyword evidence="1" id="KW-0472">Membrane</keyword>
<organism evidence="3 4">
    <name type="scientific">Janibacter limosus</name>
    <dbReference type="NCBI Taxonomy" id="53458"/>
    <lineage>
        <taxon>Bacteria</taxon>
        <taxon>Bacillati</taxon>
        <taxon>Actinomycetota</taxon>
        <taxon>Actinomycetes</taxon>
        <taxon>Micrococcales</taxon>
        <taxon>Intrasporangiaceae</taxon>
        <taxon>Janibacter</taxon>
    </lineage>
</organism>
<keyword evidence="1" id="KW-1133">Transmembrane helix</keyword>
<feature type="transmembrane region" description="Helical" evidence="1">
    <location>
        <begin position="109"/>
        <end position="133"/>
    </location>
</feature>
<feature type="transmembrane region" description="Helical" evidence="1">
    <location>
        <begin position="377"/>
        <end position="396"/>
    </location>
</feature>
<feature type="transmembrane region" description="Helical" evidence="1">
    <location>
        <begin position="342"/>
        <end position="365"/>
    </location>
</feature>
<accession>A0A4P6MQT7</accession>
<dbReference type="InterPro" id="IPR050879">
    <property type="entry name" value="Acyltransferase_3"/>
</dbReference>
<feature type="transmembrane region" description="Helical" evidence="1">
    <location>
        <begin position="225"/>
        <end position="250"/>
    </location>
</feature>
<feature type="transmembrane region" description="Helical" evidence="1">
    <location>
        <begin position="199"/>
        <end position="219"/>
    </location>
</feature>
<feature type="transmembrane region" description="Helical" evidence="1">
    <location>
        <begin position="35"/>
        <end position="58"/>
    </location>
</feature>
<evidence type="ECO:0000313" key="3">
    <source>
        <dbReference type="EMBL" id="QBF45834.1"/>
    </source>
</evidence>
<sequence>MEVLPRVKIGDYYRMVGDDISTATQRPGRILGLDLLRAVAAWLVLLSHVAFWTGAGAHGTVGGLAVRGELGVAVFFALSAFLLSTPFVRRGLGDRAPWSAGRYLVRRAARILPAYLLALAAVVAVAAALGGAAGSVLDLPTVLVHLVVGQGFTGRTFQSFTQTWSLTTEITFYVLLPVVALLVAPLVRADTPVARARRMLVLCAVVAVGGLCAQAASALVPDPQWAGVIATSAAGHAAWFAIGTAATVLVEAERAGIEVTPRPALAVLRTSPGTLVLLAIVAWVIASTPIAGPRGVEASTPAQALAAEVLYGVVAASLLLAGTSRGLTESLTASPVAGALRWLGNISYAVFLWHVLVLQVVFAALDLRLFAAPFAPTLLLVTIVSVGLGHLSWMLVERPVLDRAHRATVAPTPQPADRG</sequence>
<evidence type="ECO:0000259" key="2">
    <source>
        <dbReference type="Pfam" id="PF01757"/>
    </source>
</evidence>
<dbReference type="PANTHER" id="PTHR23028:SF53">
    <property type="entry name" value="ACYL_TRANSF_3 DOMAIN-CONTAINING PROTEIN"/>
    <property type="match status" value="1"/>
</dbReference>
<reference evidence="3 4" key="1">
    <citation type="submission" date="2019-02" db="EMBL/GenBank/DDBJ databases">
        <title>Genomic data mining of an Antarctic deep-sea actinobacterium, Janibacterlimosus P3-3-X1.</title>
        <authorList>
            <person name="Liao L."/>
            <person name="Chen B."/>
        </authorList>
    </citation>
    <scope>NUCLEOTIDE SEQUENCE [LARGE SCALE GENOMIC DNA]</scope>
    <source>
        <strain evidence="3 4">P3-3-X1</strain>
    </source>
</reference>
<dbReference type="OrthoDB" id="5242306at2"/>
<dbReference type="EMBL" id="CP036164">
    <property type="protein sequence ID" value="QBF45834.1"/>
    <property type="molecule type" value="Genomic_DNA"/>
</dbReference>
<gene>
    <name evidence="3" type="ORF">EXU32_05925</name>
</gene>
<dbReference type="STRING" id="1216970.GCA_001570985_00059"/>
<keyword evidence="1" id="KW-0812">Transmembrane</keyword>
<feature type="transmembrane region" description="Helical" evidence="1">
    <location>
        <begin position="271"/>
        <end position="290"/>
    </location>
</feature>
<keyword evidence="4" id="KW-1185">Reference proteome</keyword>
<dbReference type="InterPro" id="IPR002656">
    <property type="entry name" value="Acyl_transf_3_dom"/>
</dbReference>
<dbReference type="PANTHER" id="PTHR23028">
    <property type="entry name" value="ACETYLTRANSFERASE"/>
    <property type="match status" value="1"/>
</dbReference>
<feature type="transmembrane region" description="Helical" evidence="1">
    <location>
        <begin position="302"/>
        <end position="321"/>
    </location>
</feature>
<evidence type="ECO:0000256" key="1">
    <source>
        <dbReference type="SAM" id="Phobius"/>
    </source>
</evidence>
<dbReference type="GO" id="GO:0016020">
    <property type="term" value="C:membrane"/>
    <property type="evidence" value="ECO:0007669"/>
    <property type="project" value="TreeGrafter"/>
</dbReference>
<dbReference type="AlphaFoldDB" id="A0A4P6MQT7"/>
<dbReference type="Pfam" id="PF01757">
    <property type="entry name" value="Acyl_transf_3"/>
    <property type="match status" value="1"/>
</dbReference>
<name>A0A4P6MQT7_9MICO</name>
<keyword evidence="3" id="KW-0808">Transferase</keyword>
<dbReference type="GO" id="GO:0009103">
    <property type="term" value="P:lipopolysaccharide biosynthetic process"/>
    <property type="evidence" value="ECO:0007669"/>
    <property type="project" value="TreeGrafter"/>
</dbReference>
<dbReference type="GO" id="GO:0016747">
    <property type="term" value="F:acyltransferase activity, transferring groups other than amino-acyl groups"/>
    <property type="evidence" value="ECO:0007669"/>
    <property type="project" value="InterPro"/>
</dbReference>
<protein>
    <submittedName>
        <fullName evidence="3">Acyltransferase</fullName>
    </submittedName>
</protein>
<keyword evidence="3" id="KW-0012">Acyltransferase</keyword>
<evidence type="ECO:0000313" key="4">
    <source>
        <dbReference type="Proteomes" id="UP000290408"/>
    </source>
</evidence>
<feature type="transmembrane region" description="Helical" evidence="1">
    <location>
        <begin position="70"/>
        <end position="88"/>
    </location>
</feature>
<feature type="domain" description="Acyltransferase 3" evidence="2">
    <location>
        <begin position="31"/>
        <end position="386"/>
    </location>
</feature>